<dbReference type="PROSITE" id="PS00633">
    <property type="entry name" value="BROMODOMAIN_1"/>
    <property type="match status" value="1"/>
</dbReference>
<dbReference type="PROSITE" id="PS50014">
    <property type="entry name" value="BROMODOMAIN_2"/>
    <property type="match status" value="1"/>
</dbReference>
<accession>A0AAV5L5C8</accession>
<evidence type="ECO:0000256" key="1">
    <source>
        <dbReference type="ARBA" id="ARBA00023117"/>
    </source>
</evidence>
<evidence type="ECO:0000313" key="6">
    <source>
        <dbReference type="EMBL" id="GKV32154.1"/>
    </source>
</evidence>
<protein>
    <recommendedName>
        <fullName evidence="5">Bromo domain-containing protein</fullName>
    </recommendedName>
</protein>
<dbReference type="SMART" id="SM00297">
    <property type="entry name" value="BROMO"/>
    <property type="match status" value="1"/>
</dbReference>
<dbReference type="InterPro" id="IPR036427">
    <property type="entry name" value="Bromodomain-like_sf"/>
</dbReference>
<name>A0AAV5L5C8_9ROSI</name>
<feature type="compositionally biased region" description="Basic residues" evidence="4">
    <location>
        <begin position="1"/>
        <end position="14"/>
    </location>
</feature>
<feature type="coiled-coil region" evidence="3">
    <location>
        <begin position="772"/>
        <end position="813"/>
    </location>
</feature>
<dbReference type="PRINTS" id="PR00503">
    <property type="entry name" value="BROMODOMAIN"/>
</dbReference>
<comment type="caution">
    <text evidence="6">The sequence shown here is derived from an EMBL/GenBank/DDBJ whole genome shotgun (WGS) entry which is preliminary data.</text>
</comment>
<feature type="compositionally biased region" description="Acidic residues" evidence="4">
    <location>
        <begin position="88"/>
        <end position="100"/>
    </location>
</feature>
<evidence type="ECO:0000313" key="7">
    <source>
        <dbReference type="Proteomes" id="UP001054252"/>
    </source>
</evidence>
<dbReference type="EMBL" id="BPVZ01000094">
    <property type="protein sequence ID" value="GKV32154.1"/>
    <property type="molecule type" value="Genomic_DNA"/>
</dbReference>
<evidence type="ECO:0000256" key="4">
    <source>
        <dbReference type="SAM" id="MobiDB-lite"/>
    </source>
</evidence>
<reference evidence="6 7" key="1">
    <citation type="journal article" date="2021" name="Commun. Biol.">
        <title>The genome of Shorea leprosula (Dipterocarpaceae) highlights the ecological relevance of drought in aseasonal tropical rainforests.</title>
        <authorList>
            <person name="Ng K.K.S."/>
            <person name="Kobayashi M.J."/>
            <person name="Fawcett J.A."/>
            <person name="Hatakeyama M."/>
            <person name="Paape T."/>
            <person name="Ng C.H."/>
            <person name="Ang C.C."/>
            <person name="Tnah L.H."/>
            <person name="Lee C.T."/>
            <person name="Nishiyama T."/>
            <person name="Sese J."/>
            <person name="O'Brien M.J."/>
            <person name="Copetti D."/>
            <person name="Mohd Noor M.I."/>
            <person name="Ong R.C."/>
            <person name="Putra M."/>
            <person name="Sireger I.Z."/>
            <person name="Indrioko S."/>
            <person name="Kosugi Y."/>
            <person name="Izuno A."/>
            <person name="Isagi Y."/>
            <person name="Lee S.L."/>
            <person name="Shimizu K.K."/>
        </authorList>
    </citation>
    <scope>NUCLEOTIDE SEQUENCE [LARGE SCALE GENOMIC DNA]</scope>
    <source>
        <strain evidence="6">214</strain>
    </source>
</reference>
<feature type="region of interest" description="Disordered" evidence="4">
    <location>
        <begin position="456"/>
        <end position="499"/>
    </location>
</feature>
<dbReference type="PANTHER" id="PTHR47809:SF2">
    <property type="entry name" value="DNA-BINDING BROMODOMAIN-CONTAINING PROTEIN"/>
    <property type="match status" value="1"/>
</dbReference>
<feature type="domain" description="Bromo" evidence="5">
    <location>
        <begin position="176"/>
        <end position="249"/>
    </location>
</feature>
<feature type="region of interest" description="Disordered" evidence="4">
    <location>
        <begin position="397"/>
        <end position="439"/>
    </location>
</feature>
<feature type="compositionally biased region" description="Polar residues" evidence="4">
    <location>
        <begin position="134"/>
        <end position="146"/>
    </location>
</feature>
<dbReference type="InterPro" id="IPR004252">
    <property type="entry name" value="Probable_transposase_24"/>
</dbReference>
<dbReference type="PANTHER" id="PTHR47809">
    <property type="entry name" value="DNA-BINDING BROMODOMAIN-CONTAINING PROTEIN"/>
    <property type="match status" value="1"/>
</dbReference>
<keyword evidence="3" id="KW-0175">Coiled coil</keyword>
<sequence length="831" mass="94429">MGPKRKRAARKPVPKKPSTVGQNKGTNKKSAPKPSFAVGQSEEAFLNFVNQNNRKNPRGEDSNDYEVGQPADNDIHFDGGGSSSSSSESDESTSFEDSSSDDPFTDKRSRKPVKGHDKVDQKARKLAKKDGKDNFNSPLVLHSSSRNQKKLKKHHQVSQSNKKELKASLAVIKKVMEMDEAQPFNVPVDPDALGIPDYFNLIDMPMDFGTICSNLQNNVKYMNSADVFEDVKLIWENCCKYNKKGEYIVYLVKRVKKKFMKYWTAAGLGVEQSRKPNGNLYFHVPLEYAMKHSRCKPMQIQQDRLNPNQPYMQVPSLSYNQPYQSQLPLPSTMLPPFPPFPTSGYMDPCQLQHPQRSINQPQYSQLQDRADYSGAGYSHLPPHMDFTRYNGYVPHYPTDPMVVGPSQEHPRQSPLSNGRSSEQQQLQASHENSEVSLTDSAMRGIRCALRYSAGPITEDSSKRHNDWLVPTEPQPEHTQLDKNQLTQSQQPAKKMKRARGPTRCLFLRDLPKGQRITVPINKEGQPFGPESSKLSNFLGTMARNGHRAPLTFINWKEIPDSCKEDMWQSVQKNFDVDPSCKTWVLKSLAKKWRNWKTELKAKHYYPHKTDEERLKDCPPRIVSNQWPILISYWNSESAKMQCAINKANCTKQKVAHATGTKSYATILEEERRKRPDGKEPTRADLYILTHTRKDGQPVDEKAAKMIAKLREAKKQRTSECSDDSDDTFCLVIEEENSSPINSDELGPTNNVVQGSKRKRGVFTRVKPHAHARKIAQREVSKVLEKINAVEQKYDRIENQIATLTSDMHKFLDKLGGLSNVLGSEQVTCSYT</sequence>
<evidence type="ECO:0000256" key="2">
    <source>
        <dbReference type="PROSITE-ProRule" id="PRU00035"/>
    </source>
</evidence>
<feature type="compositionally biased region" description="Polar residues" evidence="4">
    <location>
        <begin position="481"/>
        <end position="491"/>
    </location>
</feature>
<feature type="compositionally biased region" description="Polar residues" evidence="4">
    <location>
        <begin position="413"/>
        <end position="439"/>
    </location>
</feature>
<feature type="region of interest" description="Disordered" evidence="4">
    <location>
        <begin position="1"/>
        <end position="163"/>
    </location>
</feature>
<dbReference type="Pfam" id="PF03004">
    <property type="entry name" value="Transposase_24"/>
    <property type="match status" value="1"/>
</dbReference>
<dbReference type="Proteomes" id="UP001054252">
    <property type="component" value="Unassembled WGS sequence"/>
</dbReference>
<feature type="compositionally biased region" description="Basic residues" evidence="4">
    <location>
        <begin position="147"/>
        <end position="156"/>
    </location>
</feature>
<dbReference type="InterPro" id="IPR018359">
    <property type="entry name" value="Bromodomain_CS"/>
</dbReference>
<organism evidence="6 7">
    <name type="scientific">Rubroshorea leprosula</name>
    <dbReference type="NCBI Taxonomy" id="152421"/>
    <lineage>
        <taxon>Eukaryota</taxon>
        <taxon>Viridiplantae</taxon>
        <taxon>Streptophyta</taxon>
        <taxon>Embryophyta</taxon>
        <taxon>Tracheophyta</taxon>
        <taxon>Spermatophyta</taxon>
        <taxon>Magnoliopsida</taxon>
        <taxon>eudicotyledons</taxon>
        <taxon>Gunneridae</taxon>
        <taxon>Pentapetalae</taxon>
        <taxon>rosids</taxon>
        <taxon>malvids</taxon>
        <taxon>Malvales</taxon>
        <taxon>Dipterocarpaceae</taxon>
        <taxon>Rubroshorea</taxon>
    </lineage>
</organism>
<dbReference type="InterPro" id="IPR001487">
    <property type="entry name" value="Bromodomain"/>
</dbReference>
<dbReference type="Gene3D" id="1.20.920.10">
    <property type="entry name" value="Bromodomain-like"/>
    <property type="match status" value="1"/>
</dbReference>
<evidence type="ECO:0000256" key="3">
    <source>
        <dbReference type="SAM" id="Coils"/>
    </source>
</evidence>
<keyword evidence="7" id="KW-1185">Reference proteome</keyword>
<keyword evidence="1 2" id="KW-0103">Bromodomain</keyword>
<evidence type="ECO:0000259" key="5">
    <source>
        <dbReference type="PROSITE" id="PS50014"/>
    </source>
</evidence>
<gene>
    <name evidence="6" type="ORF">SLEP1_g40777</name>
</gene>
<dbReference type="AlphaFoldDB" id="A0AAV5L5C8"/>
<dbReference type="SUPFAM" id="SSF47370">
    <property type="entry name" value="Bromodomain"/>
    <property type="match status" value="1"/>
</dbReference>
<dbReference type="Pfam" id="PF00439">
    <property type="entry name" value="Bromodomain"/>
    <property type="match status" value="1"/>
</dbReference>
<feature type="compositionally biased region" description="Basic and acidic residues" evidence="4">
    <location>
        <begin position="114"/>
        <end position="133"/>
    </location>
</feature>
<proteinExistence type="predicted"/>